<dbReference type="GO" id="GO:0016787">
    <property type="term" value="F:hydrolase activity"/>
    <property type="evidence" value="ECO:0007669"/>
    <property type="project" value="UniProtKB-KW"/>
</dbReference>
<dbReference type="GO" id="GO:0003676">
    <property type="term" value="F:nucleic acid binding"/>
    <property type="evidence" value="ECO:0007669"/>
    <property type="project" value="InterPro"/>
</dbReference>
<dbReference type="InterPro" id="IPR016197">
    <property type="entry name" value="Chromo-like_dom_sf"/>
</dbReference>
<evidence type="ECO:0000256" key="5">
    <source>
        <dbReference type="ARBA" id="ARBA00022801"/>
    </source>
</evidence>
<dbReference type="InterPro" id="IPR043128">
    <property type="entry name" value="Rev_trsase/Diguanyl_cyclase"/>
</dbReference>
<dbReference type="PROSITE" id="PS50878">
    <property type="entry name" value="RT_POL"/>
    <property type="match status" value="1"/>
</dbReference>
<dbReference type="InterPro" id="IPR000953">
    <property type="entry name" value="Chromo/chromo_shadow_dom"/>
</dbReference>
<evidence type="ECO:0000313" key="11">
    <source>
        <dbReference type="EMBL" id="KAK3109026.1"/>
    </source>
</evidence>
<evidence type="ECO:0000256" key="7">
    <source>
        <dbReference type="SAM" id="MobiDB-lite"/>
    </source>
</evidence>
<evidence type="ECO:0000259" key="10">
    <source>
        <dbReference type="PROSITE" id="PS50994"/>
    </source>
</evidence>
<dbReference type="FunFam" id="3.30.70.270:FF:000020">
    <property type="entry name" value="Transposon Tf2-6 polyprotein-like Protein"/>
    <property type="match status" value="1"/>
</dbReference>
<feature type="domain" description="Reverse transcriptase" evidence="9">
    <location>
        <begin position="1"/>
        <end position="67"/>
    </location>
</feature>
<evidence type="ECO:0000259" key="8">
    <source>
        <dbReference type="PROSITE" id="PS50013"/>
    </source>
</evidence>
<dbReference type="PROSITE" id="PS50013">
    <property type="entry name" value="CHROMO_2"/>
    <property type="match status" value="1"/>
</dbReference>
<feature type="domain" description="Integrase catalytic" evidence="10">
    <location>
        <begin position="475"/>
        <end position="638"/>
    </location>
</feature>
<evidence type="ECO:0000256" key="1">
    <source>
        <dbReference type="ARBA" id="ARBA00022679"/>
    </source>
</evidence>
<dbReference type="InterPro" id="IPR041588">
    <property type="entry name" value="Integrase_H2C2"/>
</dbReference>
<dbReference type="PANTHER" id="PTHR37984:SF5">
    <property type="entry name" value="PROTEIN NYNRIN-LIKE"/>
    <property type="match status" value="1"/>
</dbReference>
<keyword evidence="5" id="KW-0378">Hydrolase</keyword>
<dbReference type="SUPFAM" id="SSF56672">
    <property type="entry name" value="DNA/RNA polymerases"/>
    <property type="match status" value="1"/>
</dbReference>
<keyword evidence="4" id="KW-0255">Endonuclease</keyword>
<dbReference type="FunFam" id="3.10.20.370:FF:000001">
    <property type="entry name" value="Retrovirus-related Pol polyprotein from transposon 17.6-like protein"/>
    <property type="match status" value="1"/>
</dbReference>
<dbReference type="SUPFAM" id="SSF53098">
    <property type="entry name" value="Ribonuclease H-like"/>
    <property type="match status" value="1"/>
</dbReference>
<comment type="caution">
    <text evidence="11">The sequence shown here is derived from an EMBL/GenBank/DDBJ whole genome shotgun (WGS) entry which is preliminary data.</text>
</comment>
<dbReference type="CDD" id="cd09274">
    <property type="entry name" value="RNase_HI_RT_Ty3"/>
    <property type="match status" value="1"/>
</dbReference>
<dbReference type="FunFam" id="3.30.420.10:FF:000032">
    <property type="entry name" value="Retrovirus-related Pol polyprotein from transposon 297-like Protein"/>
    <property type="match status" value="1"/>
</dbReference>
<dbReference type="Proteomes" id="UP001186944">
    <property type="component" value="Unassembled WGS sequence"/>
</dbReference>
<dbReference type="Pfam" id="PF00665">
    <property type="entry name" value="rve"/>
    <property type="match status" value="1"/>
</dbReference>
<dbReference type="FunFam" id="3.30.70.270:FF:000100">
    <property type="entry name" value="Uncharacterized protein"/>
    <property type="match status" value="1"/>
</dbReference>
<dbReference type="InterPro" id="IPR000477">
    <property type="entry name" value="RT_dom"/>
</dbReference>
<dbReference type="AlphaFoldDB" id="A0AA88YVV6"/>
<dbReference type="Gene3D" id="3.30.70.270">
    <property type="match status" value="2"/>
</dbReference>
<dbReference type="InterPro" id="IPR001584">
    <property type="entry name" value="Integrase_cat-core"/>
</dbReference>
<evidence type="ECO:0000313" key="12">
    <source>
        <dbReference type="Proteomes" id="UP001186944"/>
    </source>
</evidence>
<dbReference type="InterPro" id="IPR036397">
    <property type="entry name" value="RNaseH_sf"/>
</dbReference>
<feature type="domain" description="Chromo" evidence="8">
    <location>
        <begin position="815"/>
        <end position="870"/>
    </location>
</feature>
<dbReference type="InterPro" id="IPR023780">
    <property type="entry name" value="Chromo_domain"/>
</dbReference>
<proteinExistence type="predicted"/>
<dbReference type="SUPFAM" id="SSF54160">
    <property type="entry name" value="Chromo domain-like"/>
    <property type="match status" value="1"/>
</dbReference>
<dbReference type="InterPro" id="IPR012337">
    <property type="entry name" value="RNaseH-like_sf"/>
</dbReference>
<dbReference type="GO" id="GO:0003964">
    <property type="term" value="F:RNA-directed DNA polymerase activity"/>
    <property type="evidence" value="ECO:0007669"/>
    <property type="project" value="UniProtKB-KW"/>
</dbReference>
<dbReference type="Pfam" id="PF17917">
    <property type="entry name" value="RT_RNaseH"/>
    <property type="match status" value="1"/>
</dbReference>
<sequence>MTDILRGLHWKNMLVYVDDICVFSKNFDEHLKHLNELFSRLRNAGLTLNPKKCKFAAKEVKYLGHIISKKGIHVDSDKTKVIATFPIPKTVKELRSFLGMCNYYRRFIRSYSSIANPLNKLLRKDEKFLWSEECEQSFKTLKQKLTSAPILAYPNMHDSFILTTDASTTAIGYILSQKDSGNREHVIAYGGRSLSKTERNWSASDIECLAVIEGIREYNTYLSCNEFTVYTDHKPLQYLMKHKGTTGRLARWSLELQGYNFNIVYKEGKSNVVADAISRRSYQDNSEQNKVSVITTTHEKLTHDESVVVELEYTVPTTAEVETVKDHDLIQIPKEGNLAKLQQQCDDFKDIYRYLDKDILPEDSKKRKQVISKAEYYSLCNGILYHWFQRRLRKASSQNKWIKQLALPKVLRLDALKAYHDNEVGGAHFGIEKVMAAIKQKFHWPKMHQDIYNYIQSCDRCQRIKTDQHLRPPPLTSMPIDGPFERWHIDFLKLSQTKDGYQYLLLVVDSFTRWVEAFPMKTQDSKQVATVLFEQIFSRFGAPKKIVSDLGKQFTSNLILSLCEIFNVKRHFTSAYHPQTNSFCERNNRTLIQSIRAYCDKDQNNWPSKLPGILMALRNSPCTQSTEHSPYFMAFGREMNLPFDLQVTPKDTLQQDAKQHITNILENLKLTNDIAKQNIKERQQKSKEHYDKNTKEPSFRLNQMVLLRQHKTPVGKSPKLVDKYDGPYYIAYIGPNYTYKLRDCNTHKELKSVVNASRLKPYTPSTNTRSQFPGDGIARLYTETDMNTNDTSNNPVQNENSSNDHTNDSSNDTVYPVDKLLRLRKRAGKREFYVKWEDGSKTWEPEENLSPILIREYFITHTKSGKKRKRPSLLNRSDST</sequence>
<accession>A0AA88YVV6</accession>
<dbReference type="InterPro" id="IPR050951">
    <property type="entry name" value="Retrovirus_Pol_polyprotein"/>
</dbReference>
<keyword evidence="1" id="KW-0808">Transferase</keyword>
<gene>
    <name evidence="11" type="ORF">FSP39_021416</name>
</gene>
<dbReference type="PROSITE" id="PS50994">
    <property type="entry name" value="INTEGRASE"/>
    <property type="match status" value="1"/>
</dbReference>
<feature type="compositionally biased region" description="Polar residues" evidence="7">
    <location>
        <begin position="785"/>
        <end position="799"/>
    </location>
</feature>
<dbReference type="PANTHER" id="PTHR37984">
    <property type="entry name" value="PROTEIN CBG26694"/>
    <property type="match status" value="1"/>
</dbReference>
<protein>
    <submittedName>
        <fullName evidence="11">Uncharacterized protein</fullName>
    </submittedName>
</protein>
<keyword evidence="2" id="KW-0548">Nucleotidyltransferase</keyword>
<evidence type="ECO:0000256" key="3">
    <source>
        <dbReference type="ARBA" id="ARBA00022722"/>
    </source>
</evidence>
<dbReference type="Pfam" id="PF17921">
    <property type="entry name" value="Integrase_H2C2"/>
    <property type="match status" value="1"/>
</dbReference>
<dbReference type="EMBL" id="VSWD01000001">
    <property type="protein sequence ID" value="KAK3109026.1"/>
    <property type="molecule type" value="Genomic_DNA"/>
</dbReference>
<dbReference type="GO" id="GO:0015074">
    <property type="term" value="P:DNA integration"/>
    <property type="evidence" value="ECO:0007669"/>
    <property type="project" value="InterPro"/>
</dbReference>
<keyword evidence="6" id="KW-0695">RNA-directed DNA polymerase</keyword>
<dbReference type="CDD" id="cd01647">
    <property type="entry name" value="RT_LTR"/>
    <property type="match status" value="1"/>
</dbReference>
<dbReference type="Gene3D" id="3.30.420.10">
    <property type="entry name" value="Ribonuclease H-like superfamily/Ribonuclease H"/>
    <property type="match status" value="1"/>
</dbReference>
<keyword evidence="3" id="KW-0540">Nuclease</keyword>
<evidence type="ECO:0000259" key="9">
    <source>
        <dbReference type="PROSITE" id="PS50878"/>
    </source>
</evidence>
<dbReference type="CDD" id="cd00024">
    <property type="entry name" value="CD_CSD"/>
    <property type="match status" value="1"/>
</dbReference>
<reference evidence="11" key="1">
    <citation type="submission" date="2019-08" db="EMBL/GenBank/DDBJ databases">
        <title>The improved chromosome-level genome for the pearl oyster Pinctada fucata martensii using PacBio sequencing and Hi-C.</title>
        <authorList>
            <person name="Zheng Z."/>
        </authorList>
    </citation>
    <scope>NUCLEOTIDE SEQUENCE</scope>
    <source>
        <strain evidence="11">ZZ-2019</strain>
        <tissue evidence="11">Adductor muscle</tissue>
    </source>
</reference>
<dbReference type="GO" id="GO:0004519">
    <property type="term" value="F:endonuclease activity"/>
    <property type="evidence" value="ECO:0007669"/>
    <property type="project" value="UniProtKB-KW"/>
</dbReference>
<dbReference type="Pfam" id="PF00078">
    <property type="entry name" value="RVT_1"/>
    <property type="match status" value="1"/>
</dbReference>
<organism evidence="11 12">
    <name type="scientific">Pinctada imbricata</name>
    <name type="common">Atlantic pearl-oyster</name>
    <name type="synonym">Pinctada martensii</name>
    <dbReference type="NCBI Taxonomy" id="66713"/>
    <lineage>
        <taxon>Eukaryota</taxon>
        <taxon>Metazoa</taxon>
        <taxon>Spiralia</taxon>
        <taxon>Lophotrochozoa</taxon>
        <taxon>Mollusca</taxon>
        <taxon>Bivalvia</taxon>
        <taxon>Autobranchia</taxon>
        <taxon>Pteriomorphia</taxon>
        <taxon>Pterioida</taxon>
        <taxon>Pterioidea</taxon>
        <taxon>Pteriidae</taxon>
        <taxon>Pinctada</taxon>
    </lineage>
</organism>
<evidence type="ECO:0000256" key="6">
    <source>
        <dbReference type="ARBA" id="ARBA00022918"/>
    </source>
</evidence>
<dbReference type="Gene3D" id="2.40.50.40">
    <property type="match status" value="1"/>
</dbReference>
<dbReference type="SMART" id="SM00298">
    <property type="entry name" value="CHROMO"/>
    <property type="match status" value="1"/>
</dbReference>
<name>A0AA88YVV6_PINIB</name>
<keyword evidence="12" id="KW-1185">Reference proteome</keyword>
<feature type="region of interest" description="Disordered" evidence="7">
    <location>
        <begin position="785"/>
        <end position="813"/>
    </location>
</feature>
<dbReference type="InterPro" id="IPR043502">
    <property type="entry name" value="DNA/RNA_pol_sf"/>
</dbReference>
<dbReference type="InterPro" id="IPR041373">
    <property type="entry name" value="RT_RNaseH"/>
</dbReference>
<evidence type="ECO:0000256" key="4">
    <source>
        <dbReference type="ARBA" id="ARBA00022759"/>
    </source>
</evidence>
<dbReference type="Gene3D" id="1.10.340.70">
    <property type="match status" value="1"/>
</dbReference>
<dbReference type="Pfam" id="PF00385">
    <property type="entry name" value="Chromo"/>
    <property type="match status" value="1"/>
</dbReference>
<dbReference type="FunFam" id="1.10.340.70:FF:000001">
    <property type="entry name" value="Retrovirus-related Pol polyprotein from transposon gypsy-like Protein"/>
    <property type="match status" value="1"/>
</dbReference>
<feature type="compositionally biased region" description="Low complexity" evidence="7">
    <location>
        <begin position="800"/>
        <end position="813"/>
    </location>
</feature>
<evidence type="ECO:0000256" key="2">
    <source>
        <dbReference type="ARBA" id="ARBA00022695"/>
    </source>
</evidence>